<dbReference type="Proteomes" id="UP000199428">
    <property type="component" value="Unassembled WGS sequence"/>
</dbReference>
<dbReference type="SUPFAM" id="SSF55604">
    <property type="entry name" value="Glucose permease domain IIB"/>
    <property type="match status" value="1"/>
</dbReference>
<dbReference type="EMBL" id="FMWK01000013">
    <property type="protein sequence ID" value="SCZ80342.1"/>
    <property type="molecule type" value="Genomic_DNA"/>
</dbReference>
<evidence type="ECO:0000313" key="15">
    <source>
        <dbReference type="EMBL" id="SCZ80342.1"/>
    </source>
</evidence>
<reference evidence="15 16" key="1">
    <citation type="submission" date="2016-10" db="EMBL/GenBank/DDBJ databases">
        <authorList>
            <person name="de Groot N.N."/>
        </authorList>
    </citation>
    <scope>NUCLEOTIDE SEQUENCE [LARGE SCALE GENOMIC DNA]</scope>
    <source>
        <strain evidence="15 16">DSM 10317</strain>
    </source>
</reference>
<name>A0A1G5S1S3_PSEXY</name>
<evidence type="ECO:0000256" key="11">
    <source>
        <dbReference type="PROSITE-ProRule" id="PRU00421"/>
    </source>
</evidence>
<dbReference type="GO" id="GO:0015771">
    <property type="term" value="P:trehalose transport"/>
    <property type="evidence" value="ECO:0007669"/>
    <property type="project" value="TreeGrafter"/>
</dbReference>
<evidence type="ECO:0000256" key="8">
    <source>
        <dbReference type="ARBA" id="ARBA00022777"/>
    </source>
</evidence>
<dbReference type="InterPro" id="IPR003352">
    <property type="entry name" value="PTS_EIIC"/>
</dbReference>
<feature type="transmembrane region" description="Helical" evidence="12">
    <location>
        <begin position="423"/>
        <end position="447"/>
    </location>
</feature>
<dbReference type="GO" id="GO:0008982">
    <property type="term" value="F:protein-N(PI)-phosphohistidine-sugar phosphotransferase activity"/>
    <property type="evidence" value="ECO:0007669"/>
    <property type="project" value="InterPro"/>
</dbReference>
<evidence type="ECO:0000256" key="1">
    <source>
        <dbReference type="ARBA" id="ARBA00004651"/>
    </source>
</evidence>
<evidence type="ECO:0000256" key="12">
    <source>
        <dbReference type="SAM" id="Phobius"/>
    </source>
</evidence>
<evidence type="ECO:0000256" key="4">
    <source>
        <dbReference type="ARBA" id="ARBA00022597"/>
    </source>
</evidence>
<evidence type="ECO:0000256" key="9">
    <source>
        <dbReference type="ARBA" id="ARBA00022989"/>
    </source>
</evidence>
<dbReference type="GO" id="GO:0009401">
    <property type="term" value="P:phosphoenolpyruvate-dependent sugar phosphotransferase system"/>
    <property type="evidence" value="ECO:0007669"/>
    <property type="project" value="UniProtKB-KW"/>
</dbReference>
<dbReference type="AlphaFoldDB" id="A0A1G5S1S3"/>
<keyword evidence="10 12" id="KW-0472">Membrane</keyword>
<keyword evidence="3" id="KW-1003">Cell membrane</keyword>
<dbReference type="InterPro" id="IPR050558">
    <property type="entry name" value="PTS_Sugar-Specific_Components"/>
</dbReference>
<feature type="transmembrane region" description="Helical" evidence="12">
    <location>
        <begin position="282"/>
        <end position="303"/>
    </location>
</feature>
<evidence type="ECO:0000259" key="13">
    <source>
        <dbReference type="PROSITE" id="PS51098"/>
    </source>
</evidence>
<sequence>MSNQELAQKIIELVGGNENIDNLTHCVTRLRFVIKDKAKVKAQEIDKLDGVLKTLESGGQFQVVLGPKVDAVFEEAVKIVGTANSSSEVVVEKPKGFKNLCKQGLDTLIACFVPAIPVIAGSGMIKVLVVLLETIGVLSGDSSTAQILNVMGDGVFHFLPFFVAFNAAKKMKVDPFLSMVIAAIVLHPDLAALGEAGTMTSLIGLPVKLVEYSAQALPLIFAVWLLKYVDKFASKYSPEVLKVFLRPMIDILVVATATLVVIGPITGYLGDAFMAFCALMNTWGWVAVGINAALFPIMVLTGTHNATIPLLVQMFASQGFDNIFLPSGMAANIAQAGAAAAVAFRSKNKKMKSTAGSATVSALLGITEPALYGVNLRLKKPLIAVLLGAALSGCIIGLAKITAPTFITPSVITAAVFFQKCPSILFGILSIVSAFVIPFIITLILGFEDPKEEE</sequence>
<dbReference type="InterPro" id="IPR036878">
    <property type="entry name" value="Glu_permease_IIB"/>
</dbReference>
<evidence type="ECO:0000256" key="6">
    <source>
        <dbReference type="ARBA" id="ARBA00022683"/>
    </source>
</evidence>
<evidence type="ECO:0000256" key="7">
    <source>
        <dbReference type="ARBA" id="ARBA00022692"/>
    </source>
</evidence>
<evidence type="ECO:0000256" key="5">
    <source>
        <dbReference type="ARBA" id="ARBA00022679"/>
    </source>
</evidence>
<dbReference type="InterPro" id="IPR013013">
    <property type="entry name" value="PTS_EIIC_1"/>
</dbReference>
<dbReference type="Pfam" id="PF02378">
    <property type="entry name" value="PTS_EIIC"/>
    <property type="match status" value="1"/>
</dbReference>
<feature type="transmembrane region" description="Helical" evidence="12">
    <location>
        <begin position="209"/>
        <end position="229"/>
    </location>
</feature>
<dbReference type="CDD" id="cd00212">
    <property type="entry name" value="PTS_IIB_glc"/>
    <property type="match status" value="1"/>
</dbReference>
<keyword evidence="7 12" id="KW-0812">Transmembrane</keyword>
<dbReference type="GO" id="GO:0005886">
    <property type="term" value="C:plasma membrane"/>
    <property type="evidence" value="ECO:0007669"/>
    <property type="project" value="UniProtKB-SubCell"/>
</dbReference>
<feature type="transmembrane region" description="Helical" evidence="12">
    <location>
        <begin position="323"/>
        <end position="344"/>
    </location>
</feature>
<dbReference type="InterPro" id="IPR001996">
    <property type="entry name" value="PTS_IIB_1"/>
</dbReference>
<comment type="subcellular location">
    <subcellularLocation>
        <location evidence="1">Cell membrane</location>
        <topology evidence="1">Multi-pass membrane protein</topology>
    </subcellularLocation>
</comment>
<keyword evidence="9 12" id="KW-1133">Transmembrane helix</keyword>
<dbReference type="PANTHER" id="PTHR30175">
    <property type="entry name" value="PHOSPHOTRANSFERASE SYSTEM TRANSPORT PROTEIN"/>
    <property type="match status" value="1"/>
</dbReference>
<evidence type="ECO:0000313" key="16">
    <source>
        <dbReference type="Proteomes" id="UP000199428"/>
    </source>
</evidence>
<gene>
    <name evidence="15" type="ORF">SAMN02910350_02256</name>
</gene>
<feature type="transmembrane region" description="Helical" evidence="12">
    <location>
        <begin position="249"/>
        <end position="270"/>
    </location>
</feature>
<feature type="transmembrane region" description="Helical" evidence="12">
    <location>
        <begin position="382"/>
        <end position="403"/>
    </location>
</feature>
<keyword evidence="6" id="KW-0598">Phosphotransferase system</keyword>
<dbReference type="PROSITE" id="PS01035">
    <property type="entry name" value="PTS_EIIB_TYPE_1_CYS"/>
    <property type="match status" value="1"/>
</dbReference>
<protein>
    <submittedName>
        <fullName evidence="15">PTS system, beta-glucosides-specific IIC component</fullName>
    </submittedName>
</protein>
<evidence type="ECO:0000256" key="10">
    <source>
        <dbReference type="ARBA" id="ARBA00023136"/>
    </source>
</evidence>
<dbReference type="PANTHER" id="PTHR30175:SF1">
    <property type="entry name" value="PTS SYSTEM ARBUTIN-, CELLOBIOSE-, AND SALICIN-SPECIFIC EIIBC COMPONENT-RELATED"/>
    <property type="match status" value="1"/>
</dbReference>
<evidence type="ECO:0000256" key="2">
    <source>
        <dbReference type="ARBA" id="ARBA00022448"/>
    </source>
</evidence>
<proteinExistence type="predicted"/>
<accession>A0A1G5S1S3</accession>
<feature type="domain" description="PTS EIIC type-1" evidence="14">
    <location>
        <begin position="106"/>
        <end position="454"/>
    </location>
</feature>
<feature type="active site" description="Phosphocysteine intermediate; for EIIB activity" evidence="11">
    <location>
        <position position="26"/>
    </location>
</feature>
<evidence type="ECO:0000259" key="14">
    <source>
        <dbReference type="PROSITE" id="PS51103"/>
    </source>
</evidence>
<feature type="transmembrane region" description="Helical" evidence="12">
    <location>
        <begin position="108"/>
        <end position="132"/>
    </location>
</feature>
<dbReference type="PROSITE" id="PS51103">
    <property type="entry name" value="PTS_EIIC_TYPE_1"/>
    <property type="match status" value="1"/>
</dbReference>
<dbReference type="GO" id="GO:0016301">
    <property type="term" value="F:kinase activity"/>
    <property type="evidence" value="ECO:0007669"/>
    <property type="project" value="UniProtKB-KW"/>
</dbReference>
<feature type="domain" description="PTS EIIB type-1" evidence="13">
    <location>
        <begin position="4"/>
        <end position="86"/>
    </location>
</feature>
<dbReference type="PROSITE" id="PS51098">
    <property type="entry name" value="PTS_EIIB_TYPE_1"/>
    <property type="match status" value="1"/>
</dbReference>
<keyword evidence="8" id="KW-0418">Kinase</keyword>
<feature type="transmembrane region" description="Helical" evidence="12">
    <location>
        <begin position="144"/>
        <end position="165"/>
    </location>
</feature>
<dbReference type="Pfam" id="PF00367">
    <property type="entry name" value="PTS_EIIB"/>
    <property type="match status" value="1"/>
</dbReference>
<dbReference type="FunFam" id="3.30.1360.60:FF:000001">
    <property type="entry name" value="PTS system glucose-specific IIBC component PtsG"/>
    <property type="match status" value="1"/>
</dbReference>
<dbReference type="RefSeq" id="WP_090163493.1">
    <property type="nucleotide sequence ID" value="NZ_FMWK01000013.1"/>
</dbReference>
<keyword evidence="4" id="KW-0762">Sugar transport</keyword>
<dbReference type="InterPro" id="IPR018113">
    <property type="entry name" value="PTrfase_EIIB_Cys"/>
</dbReference>
<dbReference type="GO" id="GO:0090589">
    <property type="term" value="F:protein-phosphocysteine-trehalose phosphotransferase system transporter activity"/>
    <property type="evidence" value="ECO:0007669"/>
    <property type="project" value="TreeGrafter"/>
</dbReference>
<dbReference type="Gene3D" id="3.30.1360.60">
    <property type="entry name" value="Glucose permease domain IIB"/>
    <property type="match status" value="1"/>
</dbReference>
<keyword evidence="5" id="KW-0808">Transferase</keyword>
<organism evidence="15 16">
    <name type="scientific">Pseudobutyrivibrio xylanivorans</name>
    <dbReference type="NCBI Taxonomy" id="185007"/>
    <lineage>
        <taxon>Bacteria</taxon>
        <taxon>Bacillati</taxon>
        <taxon>Bacillota</taxon>
        <taxon>Clostridia</taxon>
        <taxon>Lachnospirales</taxon>
        <taxon>Lachnospiraceae</taxon>
        <taxon>Pseudobutyrivibrio</taxon>
    </lineage>
</organism>
<keyword evidence="2" id="KW-0813">Transport</keyword>
<evidence type="ECO:0000256" key="3">
    <source>
        <dbReference type="ARBA" id="ARBA00022475"/>
    </source>
</evidence>